<dbReference type="GO" id="GO:0007186">
    <property type="term" value="P:G protein-coupled receptor signaling pathway"/>
    <property type="evidence" value="ECO:0007669"/>
    <property type="project" value="InterPro"/>
</dbReference>
<comment type="subcellular location">
    <subcellularLocation>
        <location evidence="1">Cell membrane</location>
    </subcellularLocation>
</comment>
<comment type="caution">
    <text evidence="8">The sequence shown here is derived from an EMBL/GenBank/DDBJ whole genome shotgun (WGS) entry which is preliminary data.</text>
</comment>
<evidence type="ECO:0000256" key="4">
    <source>
        <dbReference type="ARBA" id="ARBA00023136"/>
    </source>
</evidence>
<dbReference type="Proteomes" id="UP000036987">
    <property type="component" value="Unassembled WGS sequence"/>
</dbReference>
<protein>
    <submittedName>
        <fullName evidence="8">Guanine nucleotide-binding protein subunit gamma 1</fullName>
    </submittedName>
</protein>
<dbReference type="InterPro" id="IPR045878">
    <property type="entry name" value="GG1/2"/>
</dbReference>
<dbReference type="OrthoDB" id="1934467at2759"/>
<evidence type="ECO:0000256" key="1">
    <source>
        <dbReference type="ARBA" id="ARBA00004236"/>
    </source>
</evidence>
<evidence type="ECO:0000256" key="2">
    <source>
        <dbReference type="ARBA" id="ARBA00022475"/>
    </source>
</evidence>
<keyword evidence="9" id="KW-1185">Reference proteome</keyword>
<keyword evidence="5" id="KW-0807">Transducer</keyword>
<proteinExistence type="predicted"/>
<dbReference type="AlphaFoldDB" id="A0A0K9NH36"/>
<dbReference type="OMA" id="DRWFERP"/>
<evidence type="ECO:0000259" key="7">
    <source>
        <dbReference type="SMART" id="SM01224"/>
    </source>
</evidence>
<keyword evidence="3 6" id="KW-0175">Coiled coil</keyword>
<evidence type="ECO:0000313" key="9">
    <source>
        <dbReference type="Proteomes" id="UP000036987"/>
    </source>
</evidence>
<keyword evidence="4" id="KW-0472">Membrane</keyword>
<dbReference type="SMART" id="SM01224">
    <property type="entry name" value="G_gamma"/>
    <property type="match status" value="1"/>
</dbReference>
<evidence type="ECO:0000313" key="8">
    <source>
        <dbReference type="EMBL" id="KMZ56064.1"/>
    </source>
</evidence>
<keyword evidence="2" id="KW-1003">Cell membrane</keyword>
<dbReference type="Pfam" id="PF00631">
    <property type="entry name" value="G-gamma"/>
    <property type="match status" value="1"/>
</dbReference>
<sequence>MAADTLAIFGVGNHDTKGRHQITVELNRLEQETKFLQNELDELKNKDDVTIPCKELLESIQKNPDPLLSLTKGPTNPTWNRWFEAQFDSNNNGCIIL</sequence>
<feature type="coiled-coil region" evidence="6">
    <location>
        <begin position="19"/>
        <end position="46"/>
    </location>
</feature>
<feature type="domain" description="G protein gamma" evidence="7">
    <location>
        <begin position="23"/>
        <end position="97"/>
    </location>
</feature>
<name>A0A0K9NH36_ZOSMR</name>
<evidence type="ECO:0000256" key="6">
    <source>
        <dbReference type="SAM" id="Coils"/>
    </source>
</evidence>
<gene>
    <name evidence="8" type="ORF">ZOSMA_9G01690</name>
</gene>
<evidence type="ECO:0000256" key="3">
    <source>
        <dbReference type="ARBA" id="ARBA00023054"/>
    </source>
</evidence>
<accession>A0A0K9NH36</accession>
<dbReference type="PANTHER" id="PTHR35129">
    <property type="entry name" value="GUANINE NUCLEOTIDE-BINDING PROTEIN SUBUNIT GAMMA 1"/>
    <property type="match status" value="1"/>
</dbReference>
<reference evidence="9" key="1">
    <citation type="journal article" date="2016" name="Nature">
        <title>The genome of the seagrass Zostera marina reveals angiosperm adaptation to the sea.</title>
        <authorList>
            <person name="Olsen J.L."/>
            <person name="Rouze P."/>
            <person name="Verhelst B."/>
            <person name="Lin Y.-C."/>
            <person name="Bayer T."/>
            <person name="Collen J."/>
            <person name="Dattolo E."/>
            <person name="De Paoli E."/>
            <person name="Dittami S."/>
            <person name="Maumus F."/>
            <person name="Michel G."/>
            <person name="Kersting A."/>
            <person name="Lauritano C."/>
            <person name="Lohaus R."/>
            <person name="Toepel M."/>
            <person name="Tonon T."/>
            <person name="Vanneste K."/>
            <person name="Amirebrahimi M."/>
            <person name="Brakel J."/>
            <person name="Bostroem C."/>
            <person name="Chovatia M."/>
            <person name="Grimwood J."/>
            <person name="Jenkins J.W."/>
            <person name="Jueterbock A."/>
            <person name="Mraz A."/>
            <person name="Stam W.T."/>
            <person name="Tice H."/>
            <person name="Bornberg-Bauer E."/>
            <person name="Green P.J."/>
            <person name="Pearson G.A."/>
            <person name="Procaccini G."/>
            <person name="Duarte C.M."/>
            <person name="Schmutz J."/>
            <person name="Reusch T.B.H."/>
            <person name="Van de Peer Y."/>
        </authorList>
    </citation>
    <scope>NUCLEOTIDE SEQUENCE [LARGE SCALE GENOMIC DNA]</scope>
    <source>
        <strain evidence="9">cv. Finnish</strain>
    </source>
</reference>
<dbReference type="PANTHER" id="PTHR35129:SF1">
    <property type="entry name" value="GUANINE NUCLEOTIDE-BINDING PROTEIN SUBUNIT GAMMA 1"/>
    <property type="match status" value="1"/>
</dbReference>
<organism evidence="8 9">
    <name type="scientific">Zostera marina</name>
    <name type="common">Eelgrass</name>
    <dbReference type="NCBI Taxonomy" id="29655"/>
    <lineage>
        <taxon>Eukaryota</taxon>
        <taxon>Viridiplantae</taxon>
        <taxon>Streptophyta</taxon>
        <taxon>Embryophyta</taxon>
        <taxon>Tracheophyta</taxon>
        <taxon>Spermatophyta</taxon>
        <taxon>Magnoliopsida</taxon>
        <taxon>Liliopsida</taxon>
        <taxon>Zosteraceae</taxon>
        <taxon>Zostera</taxon>
    </lineage>
</organism>
<evidence type="ECO:0000256" key="5">
    <source>
        <dbReference type="ARBA" id="ARBA00023224"/>
    </source>
</evidence>
<dbReference type="GO" id="GO:0005886">
    <property type="term" value="C:plasma membrane"/>
    <property type="evidence" value="ECO:0007669"/>
    <property type="project" value="UniProtKB-SubCell"/>
</dbReference>
<dbReference type="EMBL" id="LFYR01002228">
    <property type="protein sequence ID" value="KMZ56064.1"/>
    <property type="molecule type" value="Genomic_DNA"/>
</dbReference>
<dbReference type="InterPro" id="IPR015898">
    <property type="entry name" value="G-protein_gamma-like_dom"/>
</dbReference>